<dbReference type="AlphaFoldDB" id="A0A1E5VLI0"/>
<feature type="region of interest" description="Disordered" evidence="1">
    <location>
        <begin position="149"/>
        <end position="173"/>
    </location>
</feature>
<feature type="compositionally biased region" description="Low complexity" evidence="1">
    <location>
        <begin position="149"/>
        <end position="161"/>
    </location>
</feature>
<feature type="compositionally biased region" description="Low complexity" evidence="1">
    <location>
        <begin position="44"/>
        <end position="55"/>
    </location>
</feature>
<sequence length="318" mass="34360">MNICDLLSNQVHKDGHVNRIIQDGYQVPPNDYLDRFASTQLLIGSSTSGPGPSKPNQDKQESNSDFLAFPKISSDKQKATRNKKNSKNNKKKNGKCRKQSHDSEMQTSSSPVTKVISPVSSSSSGNEKELSSSSNDFRSFSTSYYSVADSSVDSSTGSNASVNDSYTGSDAWNNTMGDDVGSLSDARSSICGDDASHDAEFQKVVSRKTAQKMKRIQRFQSPTPSPTMAASGKYKKGPSLSNVPKTGFTDEENFPALEAMEESCSSGYLPLQGELKALAPADGDAKDTDSRAASYDKISSPDHPDNSSCVDREQQKKE</sequence>
<feature type="compositionally biased region" description="Basic and acidic residues" evidence="1">
    <location>
        <begin position="299"/>
        <end position="318"/>
    </location>
</feature>
<feature type="region of interest" description="Disordered" evidence="1">
    <location>
        <begin position="208"/>
        <end position="252"/>
    </location>
</feature>
<accession>A0A1E5VLI0</accession>
<protein>
    <submittedName>
        <fullName evidence="2">Uncharacterized protein</fullName>
    </submittedName>
</protein>
<feature type="region of interest" description="Disordered" evidence="1">
    <location>
        <begin position="43"/>
        <end position="136"/>
    </location>
</feature>
<feature type="region of interest" description="Disordered" evidence="1">
    <location>
        <begin position="279"/>
        <end position="318"/>
    </location>
</feature>
<feature type="compositionally biased region" description="Basic residues" evidence="1">
    <location>
        <begin position="208"/>
        <end position="217"/>
    </location>
</feature>
<gene>
    <name evidence="2" type="ORF">BAE44_0012985</name>
</gene>
<feature type="compositionally biased region" description="Polar residues" evidence="1">
    <location>
        <begin position="162"/>
        <end position="173"/>
    </location>
</feature>
<dbReference type="OrthoDB" id="10637792at2759"/>
<name>A0A1E5VLI0_9POAL</name>
<proteinExistence type="predicted"/>
<evidence type="ECO:0000256" key="1">
    <source>
        <dbReference type="SAM" id="MobiDB-lite"/>
    </source>
</evidence>
<dbReference type="Proteomes" id="UP000095767">
    <property type="component" value="Unassembled WGS sequence"/>
</dbReference>
<evidence type="ECO:0000313" key="3">
    <source>
        <dbReference type="Proteomes" id="UP000095767"/>
    </source>
</evidence>
<feature type="compositionally biased region" description="Polar residues" evidence="1">
    <location>
        <begin position="218"/>
        <end position="228"/>
    </location>
</feature>
<evidence type="ECO:0000313" key="2">
    <source>
        <dbReference type="EMBL" id="OEL25995.1"/>
    </source>
</evidence>
<dbReference type="EMBL" id="LWDX02035758">
    <property type="protein sequence ID" value="OEL25995.1"/>
    <property type="molecule type" value="Genomic_DNA"/>
</dbReference>
<feature type="compositionally biased region" description="Low complexity" evidence="1">
    <location>
        <begin position="107"/>
        <end position="136"/>
    </location>
</feature>
<keyword evidence="3" id="KW-1185">Reference proteome</keyword>
<reference evidence="2 3" key="1">
    <citation type="submission" date="2016-09" db="EMBL/GenBank/DDBJ databases">
        <title>The draft genome of Dichanthelium oligosanthes: A C3 panicoid grass species.</title>
        <authorList>
            <person name="Studer A.J."/>
            <person name="Schnable J.C."/>
            <person name="Brutnell T.P."/>
        </authorList>
    </citation>
    <scope>NUCLEOTIDE SEQUENCE [LARGE SCALE GENOMIC DNA]</scope>
    <source>
        <strain evidence="3">cv. Kellogg 1175</strain>
        <tissue evidence="2">Leaf</tissue>
    </source>
</reference>
<comment type="caution">
    <text evidence="2">The sequence shown here is derived from an EMBL/GenBank/DDBJ whole genome shotgun (WGS) entry which is preliminary data.</text>
</comment>
<organism evidence="2 3">
    <name type="scientific">Dichanthelium oligosanthes</name>
    <dbReference type="NCBI Taxonomy" id="888268"/>
    <lineage>
        <taxon>Eukaryota</taxon>
        <taxon>Viridiplantae</taxon>
        <taxon>Streptophyta</taxon>
        <taxon>Embryophyta</taxon>
        <taxon>Tracheophyta</taxon>
        <taxon>Spermatophyta</taxon>
        <taxon>Magnoliopsida</taxon>
        <taxon>Liliopsida</taxon>
        <taxon>Poales</taxon>
        <taxon>Poaceae</taxon>
        <taxon>PACMAD clade</taxon>
        <taxon>Panicoideae</taxon>
        <taxon>Panicodae</taxon>
        <taxon>Paniceae</taxon>
        <taxon>Dichantheliinae</taxon>
        <taxon>Dichanthelium</taxon>
    </lineage>
</organism>
<feature type="compositionally biased region" description="Basic residues" evidence="1">
    <location>
        <begin position="79"/>
        <end position="98"/>
    </location>
</feature>